<dbReference type="OrthoDB" id="5349145at2"/>
<protein>
    <submittedName>
        <fullName evidence="3">Putative type II secretion system protein</fullName>
    </submittedName>
</protein>
<dbReference type="GO" id="GO:0015628">
    <property type="term" value="P:protein secretion by the type II secretion system"/>
    <property type="evidence" value="ECO:0007669"/>
    <property type="project" value="InterPro"/>
</dbReference>
<evidence type="ECO:0000256" key="1">
    <source>
        <dbReference type="ARBA" id="ARBA00022481"/>
    </source>
</evidence>
<keyword evidence="2" id="KW-0472">Membrane</keyword>
<reference evidence="4" key="1">
    <citation type="journal article" date="2014" name="Genome Announc.">
        <title>Complete Genome Sequence of Campylobacter iguaniorum Strain 1485ET, Isolated from a Bearded Dragon (Pogona vitticeps).</title>
        <authorList>
            <person name="Gilbert M.J."/>
            <person name="Miller W.G."/>
            <person name="Yee E."/>
            <person name="Kik M."/>
            <person name="Wagenaar J.A."/>
            <person name="Duim B."/>
        </authorList>
    </citation>
    <scope>NUCLEOTIDE SEQUENCE [LARGE SCALE GENOMIC DNA]</scope>
    <source>
        <strain evidence="4">1485E</strain>
    </source>
</reference>
<dbReference type="PRINTS" id="PR00813">
    <property type="entry name" value="BCTERIALGSPG"/>
</dbReference>
<dbReference type="NCBIfam" id="TIGR02532">
    <property type="entry name" value="IV_pilin_GFxxxE"/>
    <property type="match status" value="1"/>
</dbReference>
<dbReference type="EMBL" id="CP009043">
    <property type="protein sequence ID" value="AII14704.1"/>
    <property type="molecule type" value="Genomic_DNA"/>
</dbReference>
<evidence type="ECO:0000256" key="2">
    <source>
        <dbReference type="SAM" id="Phobius"/>
    </source>
</evidence>
<keyword evidence="2" id="KW-1133">Transmembrane helix</keyword>
<dbReference type="eggNOG" id="COG2165">
    <property type="taxonomic scope" value="Bacteria"/>
</dbReference>
<dbReference type="InterPro" id="IPR012902">
    <property type="entry name" value="N_methyl_site"/>
</dbReference>
<feature type="transmembrane region" description="Helical" evidence="2">
    <location>
        <begin position="7"/>
        <end position="29"/>
    </location>
</feature>
<dbReference type="Pfam" id="PF07963">
    <property type="entry name" value="N_methyl"/>
    <property type="match status" value="1"/>
</dbReference>
<organism evidence="3 4">
    <name type="scientific">Campylobacter iguaniorum</name>
    <dbReference type="NCBI Taxonomy" id="1244531"/>
    <lineage>
        <taxon>Bacteria</taxon>
        <taxon>Pseudomonadati</taxon>
        <taxon>Campylobacterota</taxon>
        <taxon>Epsilonproteobacteria</taxon>
        <taxon>Campylobacterales</taxon>
        <taxon>Campylobacteraceae</taxon>
        <taxon>Campylobacter</taxon>
    </lineage>
</organism>
<evidence type="ECO:0000313" key="4">
    <source>
        <dbReference type="Proteomes" id="UP000028486"/>
    </source>
</evidence>
<gene>
    <name evidence="3" type="ORF">CIG1485E_0866</name>
</gene>
<dbReference type="KEGG" id="caj:CIG1485E_0866"/>
<dbReference type="Proteomes" id="UP000028486">
    <property type="component" value="Chromosome"/>
</dbReference>
<accession>A0A076FFU0</accession>
<keyword evidence="2" id="KW-0812">Transmembrane</keyword>
<dbReference type="InterPro" id="IPR000983">
    <property type="entry name" value="Bac_GSPG_pilin"/>
</dbReference>
<proteinExistence type="predicted"/>
<dbReference type="InterPro" id="IPR045584">
    <property type="entry name" value="Pilin-like"/>
</dbReference>
<sequence>MKKGFTLVELIFVIVILGVLASIAVPRLVANKEDAQITKAKVEVAALRSAIMLMKNQNLLQGTVGYPDLSSKEITAIANVSKNWTKSENTFTLNLDGKTVTFTYKKDDGSFKCDDTNELCKKIESEL</sequence>
<name>A0A076FFU0_9BACT</name>
<dbReference type="PROSITE" id="PS00409">
    <property type="entry name" value="PROKAR_NTER_METHYL"/>
    <property type="match status" value="1"/>
</dbReference>
<dbReference type="HOGENOM" id="CLU_142725_0_0_7"/>
<dbReference type="Gene3D" id="3.30.700.10">
    <property type="entry name" value="Glycoprotein, Type 4 Pilin"/>
    <property type="match status" value="1"/>
</dbReference>
<dbReference type="RefSeq" id="WP_038454110.1">
    <property type="nucleotide sequence ID" value="NZ_CP009043.1"/>
</dbReference>
<keyword evidence="4" id="KW-1185">Reference proteome</keyword>
<evidence type="ECO:0000313" key="3">
    <source>
        <dbReference type="EMBL" id="AII14704.1"/>
    </source>
</evidence>
<keyword evidence="1" id="KW-0488">Methylation</keyword>
<dbReference type="SUPFAM" id="SSF54523">
    <property type="entry name" value="Pili subunits"/>
    <property type="match status" value="1"/>
</dbReference>
<dbReference type="STRING" id="1244531.CIG2463D_0865"/>
<dbReference type="GO" id="GO:0015627">
    <property type="term" value="C:type II protein secretion system complex"/>
    <property type="evidence" value="ECO:0007669"/>
    <property type="project" value="InterPro"/>
</dbReference>
<dbReference type="AlphaFoldDB" id="A0A076FFU0"/>